<protein>
    <submittedName>
        <fullName evidence="2">Recombinase RecA</fullName>
    </submittedName>
</protein>
<dbReference type="InterPro" id="IPR027417">
    <property type="entry name" value="P-loop_NTPase"/>
</dbReference>
<accession>A0ABQ6GPK0</accession>
<sequence>MNPIIESLTNQRLLWRGFEQKAQPKSIATGYEQLDEKLAGGLPEYGVVEIKSLNGIGEVRLFSRYLLQAQQQGLIVFIAPPALVSSEFLHAIGLDISQVYILTPEHEKDALWCAELCLKSGCCQSVLLWCADIALHQVKRLLLASETGHSCLLLYRPLLKHSLALPVHISMRFIADALGIKVTVDKCRGCAPSSAFIVDMQAHWPEFTVAAEQPRATKRRIADIQVS</sequence>
<dbReference type="EMBL" id="BSST01000001">
    <property type="protein sequence ID" value="GLX77908.1"/>
    <property type="molecule type" value="Genomic_DNA"/>
</dbReference>
<dbReference type="InterPro" id="IPR049428">
    <property type="entry name" value="RecA-like_N"/>
</dbReference>
<gene>
    <name evidence="2" type="ORF">tinsulaeT_12480</name>
</gene>
<feature type="domain" description="RecA-like N-terminal" evidence="1">
    <location>
        <begin position="13"/>
        <end position="127"/>
    </location>
</feature>
<dbReference type="Gene3D" id="3.40.50.300">
    <property type="entry name" value="P-loop containing nucleotide triphosphate hydrolases"/>
    <property type="match status" value="1"/>
</dbReference>
<dbReference type="InterPro" id="IPR017166">
    <property type="entry name" value="UCP037290"/>
</dbReference>
<reference evidence="2 3" key="1">
    <citation type="submission" date="2023-03" db="EMBL/GenBank/DDBJ databases">
        <title>Draft genome sequence of Thalassotalea insulae KCTC 62186T.</title>
        <authorList>
            <person name="Sawabe T."/>
        </authorList>
    </citation>
    <scope>NUCLEOTIDE SEQUENCE [LARGE SCALE GENOMIC DNA]</scope>
    <source>
        <strain evidence="2 3">KCTC 62186</strain>
    </source>
</reference>
<proteinExistence type="predicted"/>
<name>A0ABQ6GPK0_9GAMM</name>
<dbReference type="NCBIfam" id="NF033429">
    <property type="entry name" value="ImuA_translesion"/>
    <property type="match status" value="1"/>
</dbReference>
<dbReference type="InterPro" id="IPR047610">
    <property type="entry name" value="ImuA_translesion"/>
</dbReference>
<dbReference type="Pfam" id="PF00154">
    <property type="entry name" value="RecA_N"/>
    <property type="match status" value="1"/>
</dbReference>
<dbReference type="SUPFAM" id="SSF52540">
    <property type="entry name" value="P-loop containing nucleoside triphosphate hydrolases"/>
    <property type="match status" value="1"/>
</dbReference>
<evidence type="ECO:0000259" key="1">
    <source>
        <dbReference type="Pfam" id="PF00154"/>
    </source>
</evidence>
<dbReference type="RefSeq" id="WP_284246588.1">
    <property type="nucleotide sequence ID" value="NZ_BSST01000001.1"/>
</dbReference>
<dbReference type="Proteomes" id="UP001157186">
    <property type="component" value="Unassembled WGS sequence"/>
</dbReference>
<organism evidence="2 3">
    <name type="scientific">Thalassotalea insulae</name>
    <dbReference type="NCBI Taxonomy" id="2056778"/>
    <lineage>
        <taxon>Bacteria</taxon>
        <taxon>Pseudomonadati</taxon>
        <taxon>Pseudomonadota</taxon>
        <taxon>Gammaproteobacteria</taxon>
        <taxon>Alteromonadales</taxon>
        <taxon>Colwelliaceae</taxon>
        <taxon>Thalassotalea</taxon>
    </lineage>
</organism>
<dbReference type="PIRSF" id="PIRSF037290">
    <property type="entry name" value="UCP037290"/>
    <property type="match status" value="1"/>
</dbReference>
<comment type="caution">
    <text evidence="2">The sequence shown here is derived from an EMBL/GenBank/DDBJ whole genome shotgun (WGS) entry which is preliminary data.</text>
</comment>
<evidence type="ECO:0000313" key="3">
    <source>
        <dbReference type="Proteomes" id="UP001157186"/>
    </source>
</evidence>
<evidence type="ECO:0000313" key="2">
    <source>
        <dbReference type="EMBL" id="GLX77908.1"/>
    </source>
</evidence>
<keyword evidence="3" id="KW-1185">Reference proteome</keyword>